<evidence type="ECO:0000313" key="3">
    <source>
        <dbReference type="EMBL" id="SFS13007.1"/>
    </source>
</evidence>
<comment type="subcellular location">
    <subcellularLocation>
        <location evidence="1">Cell envelope</location>
    </subcellularLocation>
</comment>
<dbReference type="Proteomes" id="UP000198824">
    <property type="component" value="Unassembled WGS sequence"/>
</dbReference>
<dbReference type="GO" id="GO:0016829">
    <property type="term" value="F:lyase activity"/>
    <property type="evidence" value="ECO:0007669"/>
    <property type="project" value="InterPro"/>
</dbReference>
<dbReference type="RefSeq" id="WP_093317269.1">
    <property type="nucleotide sequence ID" value="NZ_FOZG01000003.1"/>
</dbReference>
<dbReference type="AlphaFoldDB" id="A0A1I6MBL6"/>
<feature type="domain" description="Heparinase II/III-like C-terminal" evidence="2">
    <location>
        <begin position="324"/>
        <end position="565"/>
    </location>
</feature>
<sequence>MTAERPVDGIEPGRRLIRVESERGLSLAERLTNQLARLSWRTPLHAVRLRGRYPLKLLGVPEDPLPGSAAAGREMLAGSIAHRGETTEIEPLDFARMPGSAAFADHLQSFAWLRDLAAATDRVKGAPIAELLMRRWLAAHGSTVADAAWRPDLWGRRILFWGAYAPYILSSTDIVYRSAVLNGLARGARHLDRSADKAPLGLPRIAAWAGVIAAGLLIPGGDGRVAHGEAGLGRTLGLALYADGGLTSRSPLDQIEAIELLAMLAQVYAVRRREPAAAIAQALARAVPALLGVTLGDGGLSSWQGGAPLRAARVAAAVTASGVRGRPLRQARDWGYQRLSAVQTLLVLDAAPPPIARGAGGCASTLAFELSDGPHRLIVNCGGAGGGMALPAELAQALRATAAHSTLVLADANSTAIHADGSLGRGVSEVELDRQELEAGSRLEVSHDGYVRRHGLIHRRNLLLAADGRELKGEDILLPSGRRRATDLPFAIRFHLAPGVEASATADGLGALLRITEGALWQFRCRGGTLSVEESLWVDPTGRPRGTSQLVVTGMSPAGGASVGWVLKRAG</sequence>
<dbReference type="EMBL" id="FOZG01000003">
    <property type="protein sequence ID" value="SFS13007.1"/>
    <property type="molecule type" value="Genomic_DNA"/>
</dbReference>
<dbReference type="GO" id="GO:0030313">
    <property type="term" value="C:cell envelope"/>
    <property type="evidence" value="ECO:0007669"/>
    <property type="project" value="UniProtKB-SubCell"/>
</dbReference>
<dbReference type="STRING" id="1166337.SAMN05192580_3839"/>
<name>A0A1I6MBL6_9SPHN</name>
<evidence type="ECO:0000256" key="1">
    <source>
        <dbReference type="ARBA" id="ARBA00004196"/>
    </source>
</evidence>
<accession>A0A1I6MBL6</accession>
<keyword evidence="4" id="KW-1185">Reference proteome</keyword>
<protein>
    <submittedName>
        <fullName evidence="3">Uncharacterized conserved protein, heparinase superfamily</fullName>
    </submittedName>
</protein>
<dbReference type="Gene3D" id="2.70.98.70">
    <property type="match status" value="1"/>
</dbReference>
<dbReference type="Gene3D" id="1.50.10.100">
    <property type="entry name" value="Chondroitin AC/alginate lyase"/>
    <property type="match status" value="1"/>
</dbReference>
<dbReference type="InterPro" id="IPR012480">
    <property type="entry name" value="Hepar_II_III_C"/>
</dbReference>
<evidence type="ECO:0000259" key="2">
    <source>
        <dbReference type="Pfam" id="PF07940"/>
    </source>
</evidence>
<evidence type="ECO:0000313" key="4">
    <source>
        <dbReference type="Proteomes" id="UP000198824"/>
    </source>
</evidence>
<proteinExistence type="predicted"/>
<dbReference type="OrthoDB" id="9787373at2"/>
<gene>
    <name evidence="3" type="ORF">SAMN05192580_3839</name>
</gene>
<organism evidence="3 4">
    <name type="scientific">Sphingomonas jatrophae</name>
    <dbReference type="NCBI Taxonomy" id="1166337"/>
    <lineage>
        <taxon>Bacteria</taxon>
        <taxon>Pseudomonadati</taxon>
        <taxon>Pseudomonadota</taxon>
        <taxon>Alphaproteobacteria</taxon>
        <taxon>Sphingomonadales</taxon>
        <taxon>Sphingomonadaceae</taxon>
        <taxon>Sphingomonas</taxon>
    </lineage>
</organism>
<dbReference type="InterPro" id="IPR008929">
    <property type="entry name" value="Chondroitin_lyas"/>
</dbReference>
<dbReference type="Pfam" id="PF07940">
    <property type="entry name" value="Hepar_II_III_C"/>
    <property type="match status" value="1"/>
</dbReference>
<reference evidence="3 4" key="1">
    <citation type="submission" date="2016-10" db="EMBL/GenBank/DDBJ databases">
        <authorList>
            <person name="de Groot N.N."/>
        </authorList>
    </citation>
    <scope>NUCLEOTIDE SEQUENCE [LARGE SCALE GENOMIC DNA]</scope>
    <source>
        <strain evidence="3 4">S5-249</strain>
    </source>
</reference>